<keyword evidence="6" id="KW-1185">Reference proteome</keyword>
<organism evidence="5 6">
    <name type="scientific">Symbiodinium natans</name>
    <dbReference type="NCBI Taxonomy" id="878477"/>
    <lineage>
        <taxon>Eukaryota</taxon>
        <taxon>Sar</taxon>
        <taxon>Alveolata</taxon>
        <taxon>Dinophyceae</taxon>
        <taxon>Suessiales</taxon>
        <taxon>Symbiodiniaceae</taxon>
        <taxon>Symbiodinium</taxon>
    </lineage>
</organism>
<feature type="region of interest" description="Disordered" evidence="2">
    <location>
        <begin position="733"/>
        <end position="756"/>
    </location>
</feature>
<feature type="compositionally biased region" description="Polar residues" evidence="2">
    <location>
        <begin position="1671"/>
        <end position="1691"/>
    </location>
</feature>
<dbReference type="InterPro" id="IPR001584">
    <property type="entry name" value="Integrase_cat-core"/>
</dbReference>
<feature type="region of interest" description="Disordered" evidence="2">
    <location>
        <begin position="2281"/>
        <end position="2307"/>
    </location>
</feature>
<dbReference type="InterPro" id="IPR003034">
    <property type="entry name" value="SAP_dom"/>
</dbReference>
<feature type="compositionally biased region" description="Basic and acidic residues" evidence="2">
    <location>
        <begin position="950"/>
        <end position="960"/>
    </location>
</feature>
<dbReference type="InterPro" id="IPR013103">
    <property type="entry name" value="RVT_2"/>
</dbReference>
<keyword evidence="1" id="KW-0175">Coiled coil</keyword>
<feature type="domain" description="Integrase catalytic" evidence="4">
    <location>
        <begin position="2053"/>
        <end position="2227"/>
    </location>
</feature>
<name>A0A812K3R2_9DINO</name>
<feature type="compositionally biased region" description="Basic and acidic residues" evidence="2">
    <location>
        <begin position="215"/>
        <end position="231"/>
    </location>
</feature>
<evidence type="ECO:0000313" key="5">
    <source>
        <dbReference type="EMBL" id="CAE7223059.1"/>
    </source>
</evidence>
<feature type="coiled-coil region" evidence="1">
    <location>
        <begin position="1230"/>
        <end position="1277"/>
    </location>
</feature>
<reference evidence="5" key="1">
    <citation type="submission" date="2021-02" db="EMBL/GenBank/DDBJ databases">
        <authorList>
            <person name="Dougan E. K."/>
            <person name="Rhodes N."/>
            <person name="Thang M."/>
            <person name="Chan C."/>
        </authorList>
    </citation>
    <scope>NUCLEOTIDE SEQUENCE</scope>
</reference>
<evidence type="ECO:0000259" key="3">
    <source>
        <dbReference type="PROSITE" id="PS50800"/>
    </source>
</evidence>
<feature type="region of interest" description="Disordered" evidence="2">
    <location>
        <begin position="944"/>
        <end position="1035"/>
    </location>
</feature>
<gene>
    <name evidence="5" type="primary">TY4B-J</name>
    <name evidence="5" type="ORF">SNAT2548_LOCUS8368</name>
</gene>
<dbReference type="PANTHER" id="PTHR48125:SF10">
    <property type="entry name" value="OS12G0136300 PROTEIN"/>
    <property type="match status" value="1"/>
</dbReference>
<dbReference type="GO" id="GO:0015074">
    <property type="term" value="P:DNA integration"/>
    <property type="evidence" value="ECO:0007669"/>
    <property type="project" value="InterPro"/>
</dbReference>
<proteinExistence type="predicted"/>
<feature type="region of interest" description="Disordered" evidence="2">
    <location>
        <begin position="1169"/>
        <end position="1189"/>
    </location>
</feature>
<evidence type="ECO:0000256" key="1">
    <source>
        <dbReference type="SAM" id="Coils"/>
    </source>
</evidence>
<accession>A0A812K3R2</accession>
<feature type="compositionally biased region" description="Low complexity" evidence="2">
    <location>
        <begin position="668"/>
        <end position="679"/>
    </location>
</feature>
<dbReference type="PANTHER" id="PTHR48125">
    <property type="entry name" value="LP07818P1"/>
    <property type="match status" value="1"/>
</dbReference>
<feature type="coiled-coil region" evidence="1">
    <location>
        <begin position="16"/>
        <end position="50"/>
    </location>
</feature>
<comment type="caution">
    <text evidence="5">The sequence shown here is derived from an EMBL/GenBank/DDBJ whole genome shotgun (WGS) entry which is preliminary data.</text>
</comment>
<feature type="compositionally biased region" description="Basic and acidic residues" evidence="2">
    <location>
        <begin position="2281"/>
        <end position="2290"/>
    </location>
</feature>
<dbReference type="EMBL" id="CAJNDS010000615">
    <property type="protein sequence ID" value="CAE7223059.1"/>
    <property type="molecule type" value="Genomic_DNA"/>
</dbReference>
<evidence type="ECO:0000259" key="4">
    <source>
        <dbReference type="PROSITE" id="PS50994"/>
    </source>
</evidence>
<feature type="region of interest" description="Disordered" evidence="2">
    <location>
        <begin position="303"/>
        <end position="329"/>
    </location>
</feature>
<feature type="compositionally biased region" description="Basic and acidic residues" evidence="2">
    <location>
        <begin position="1169"/>
        <end position="1184"/>
    </location>
</feature>
<feature type="compositionally biased region" description="Basic and acidic residues" evidence="2">
    <location>
        <begin position="1619"/>
        <end position="1669"/>
    </location>
</feature>
<sequence>MLRQQSQAHQQNQQLIAALMRRMDLEEKRRNEAEEKAAETARLVAEAAARAKSYLVFELCSSPLVQNRAEKYLPSLPMLEHQGMNKGRMREVETWHAYLETLSSWLALQDESFVRELQLCVKQKNEILQKDLADDVAARSRVRVFEDLHRDGDEVCEAFCWTRSTVGALTGSTSKGDAAYVCASLQGSDMEIDSLPVDKEPRKDITAGPSILKKTSKEVKSDEKPGKDEKSIRHVLTGTPFVLSMSEPRMEVEQDSHNSPAESTGQEVVFLNAPVEPAPAEAAPAETADAGASVAPFNVFSRPPSQVAVPSPSVAASETGETEEEEAWGRWRAQTVASTSKPSQPSDEPPLIVKWRSMLRGPRYRYFMQAIRQQREDLIACGYPVPAIPENDLEPAVPLMSIGDGLVYSSRQGTIFASLTDALMTDGYLLEVGQKRPDPGVGPCLGTGWSKRLRDHDPDPLDGTPYISAEVAWALWLPEFPEAPDHGGILPVKRKRDFSQLTDELLDEHTTRFEIAGQGRTLHQRGVRARDARAAIEGYTPDPSHLRHQSGGDVAALGYIKRILKVLTVYEAMPEAERNLLAGMYPDDVELQLEWVPGSAIRHGWRALMGAMDQRTRRDIEFEAVVRKREDLQSARPKVKARRTAAAASTDTGGGIGAMDEGSETESAESSSASSSDESIPMGEYMMQSRTRVLALIEAEKALKDVGSSAPPPPSPIIMEPSPVATDGYKFDPAALGTPQGDTAAPSTPVPPSPSAVSLAPLESFKFLDVPPVAPPGPSGHSVEPMVVEKEREIPGALSKSKAAPAGATPKAWSVVPTSSPLTVPEAPVAVESLPAVPEPTSETATSSAAGALPPPGGLGQTAEEREFVLPSPGEALDVFACLAIYVIASFEELVTTLNLYPESTVYTIVVKESECESSFKASLKFACKAMCLGLCLDRYMPPKPKKKPERPVVEGRDYIPLEGGEPDGPVEIGSEGSWRDSLHSQQRRKGSNGEQGNEPCRNQFGFQSQEGHRHQRAQNQSKLQSVHRQEKNELQSVHLRTQCRVVRNFLFTRWTGNPATQQWRNTSAGMRKSMLQDVPVQFLQETKQEPGNPRNLLVELHTFEPGTASEAKAVEQRVPAETRGLGPYNPGRDLGPYNPGWKMREMSQGAVPEDHLRRNDLLEARRHLQSQRDHHRSEGEQRKPLRSTRILLGGEQKGGECEKGARSQTLEMRKMNGEIGQDDEVDYQKEKAEIDYQKEKAEIDYQKEKAEIDYQKEKAEIDYQEEKTEIDYQEESKFYGLCTNKSLYSDKTMNGTRDPLVMWIWTSIPGAKNLYDPKTMQFDCNGAMAMMLMLGALEQRGTERSLAFVCLCEKTTERLEQQASSSDDLNRRIESATKAIKAPDVWNPQASGEHPPDFTTWKHQFLNWLGFADSQYSEALSMIESLGATPIDVSTLTTVERELSTKLYHILTSYMRGAATQLSRNWSRERCGYRLYQSLLWEYQPATKQRALTLSQAIGMFPNFDGAKSMVEQIGSLENLVREYEIASGKTYDRDLLMGVLLRCSPRAIRDHLTLTMPEGTNYMSVKQAILSYEQSSKTWDYQTVLKQKTLQNTASSSNADQGPAPMEVDAVYEKGALEQDFANGEKVDEKEATKEERKDEAKVSTKEERKAERKVESMAKEERKVEASEASTEVPHSTVESVTPSQSASQYRIRRVRNIDFHHIANTPPDGTEHYELSEVSEEEGDWFTRRIEVQGPECYYIGDESENKQDHESDELYQWYENSLERVQGGSEPLNVRMVQLDTKQHVVILDSGCKTHKGVRCELKGGETWGEETQAGELVSPDGKARVPVEYQRNSLRLTAEVRGVEQVRAVKVTLAYDFGKVPEKDWSLLPNGTPVHRHFGLEFVKPPTGTWKYRTTIVKVGNEWEVIEVPVPKGVVKQQGKAGGHQELELDMGSTIVVNGESLTATSEIEKLREGCRYLGLSVSGSKVKMFRRLCNYLTEDRDEDAEEVADRLRKQRPKARTRPGVPEPTEAEIEEHMATHMPMQPWCDFCAAAKSKQDHTPQSSEAKYEDPGKPVIQMDFMYMGQNSVSLIILDSWTRFSWAIPVPGKAPTKKLAEKVVKFSLEMNYISEEVLFAIDVEPATTALLDLIVAIRQKLGYKAGKYPNKPYHKGRTARVERHIQNLRRQSLTMIEMVEDRIGEKIPEDHALRAWAIHHAAWLFNRYHLHSGTQSTAFQLVYGRPYQGQILPFGEYVFGLAKPGGVKNRSLWTGGIWVGKDDRDMDVITSKDGIFTSRSAERKKEEKMSQSQQEMKQAGDKREKLKEKEERNLRKLVKQQMLRRKAELDKLANMKVVKTIKKEECSEEGHAAVRMMFLFHLIYNWELTVLDIRDAFLQVKQKALMYADISPWIRTLLGLDEDHVWKVEKCLPGQRSAAEQWFTHLVEILKRLGFEQFVGIPSILKHRVKKIAVSIHVDDELVAGAKGEGRWLICELEKFFKLTVEGPFPSHRGSGEQLHYLKRTYEFLEEGILVTVSKKHYEKLKGLYKLGNRKPRQTPEHQLIGTVDNSKELEENECKKFRSALGTLLYISQDRWDLQHVTKCLASKMSKPTEQALTCLKQALLYVQGTEQLGFLLKYTKVGNKMLDAKVTRGDPDGFKCGKTMDDANRRDFSCTILEPWCGMEKVMSVMGKKKQWNMWQVKFAEAKFEHYDSQTILEDENEKNENLFSSM</sequence>
<evidence type="ECO:0000256" key="2">
    <source>
        <dbReference type="SAM" id="MobiDB-lite"/>
    </source>
</evidence>
<dbReference type="PROSITE" id="PS50994">
    <property type="entry name" value="INTEGRASE"/>
    <property type="match status" value="1"/>
</dbReference>
<protein>
    <submittedName>
        <fullName evidence="5">TY4B-J protein</fullName>
    </submittedName>
</protein>
<dbReference type="Pfam" id="PF07727">
    <property type="entry name" value="RVT_2"/>
    <property type="match status" value="1"/>
</dbReference>
<feature type="region of interest" description="Disordered" evidence="2">
    <location>
        <begin position="1619"/>
        <end position="1691"/>
    </location>
</feature>
<dbReference type="Proteomes" id="UP000604046">
    <property type="component" value="Unassembled WGS sequence"/>
</dbReference>
<feature type="region of interest" description="Disordered" evidence="2">
    <location>
        <begin position="631"/>
        <end position="681"/>
    </location>
</feature>
<feature type="compositionally biased region" description="Polar residues" evidence="2">
    <location>
        <begin position="1018"/>
        <end position="1027"/>
    </location>
</feature>
<feature type="domain" description="SAP" evidence="3">
    <location>
        <begin position="1949"/>
        <end position="1983"/>
    </location>
</feature>
<evidence type="ECO:0000313" key="6">
    <source>
        <dbReference type="Proteomes" id="UP000604046"/>
    </source>
</evidence>
<dbReference type="PROSITE" id="PS50800">
    <property type="entry name" value="SAP"/>
    <property type="match status" value="1"/>
</dbReference>
<feature type="region of interest" description="Disordered" evidence="2">
    <location>
        <begin position="1990"/>
        <end position="2013"/>
    </location>
</feature>
<feature type="compositionally biased region" description="Low complexity" evidence="2">
    <location>
        <begin position="303"/>
        <end position="319"/>
    </location>
</feature>
<feature type="region of interest" description="Disordered" evidence="2">
    <location>
        <begin position="200"/>
        <end position="231"/>
    </location>
</feature>